<evidence type="ECO:0000313" key="11">
    <source>
        <dbReference type="EMBL" id="RHW27351.1"/>
    </source>
</evidence>
<accession>A0A417Y477</accession>
<evidence type="ECO:0000259" key="10">
    <source>
        <dbReference type="Pfam" id="PF16916"/>
    </source>
</evidence>
<keyword evidence="7 8" id="KW-0472">Membrane</keyword>
<dbReference type="InterPro" id="IPR027470">
    <property type="entry name" value="Cation_efflux_CTD"/>
</dbReference>
<dbReference type="InterPro" id="IPR058533">
    <property type="entry name" value="Cation_efflux_TM"/>
</dbReference>
<dbReference type="PANTHER" id="PTHR11562">
    <property type="entry name" value="CATION EFFLUX PROTEIN/ ZINC TRANSPORTER"/>
    <property type="match status" value="1"/>
</dbReference>
<dbReference type="GO" id="GO:0005886">
    <property type="term" value="C:plasma membrane"/>
    <property type="evidence" value="ECO:0007669"/>
    <property type="project" value="TreeGrafter"/>
</dbReference>
<comment type="subcellular location">
    <subcellularLocation>
        <location evidence="1">Membrane</location>
        <topology evidence="1">Multi-pass membrane protein</topology>
    </subcellularLocation>
</comment>
<organism evidence="11 12">
    <name type="scientific">Nocardioides immobilis</name>
    <dbReference type="NCBI Taxonomy" id="2049295"/>
    <lineage>
        <taxon>Bacteria</taxon>
        <taxon>Bacillati</taxon>
        <taxon>Actinomycetota</taxon>
        <taxon>Actinomycetes</taxon>
        <taxon>Propionibacteriales</taxon>
        <taxon>Nocardioidaceae</taxon>
        <taxon>Nocardioides</taxon>
    </lineage>
</organism>
<dbReference type="Gene3D" id="1.20.1510.10">
    <property type="entry name" value="Cation efflux protein transmembrane domain"/>
    <property type="match status" value="1"/>
</dbReference>
<dbReference type="RefSeq" id="WP_118924938.1">
    <property type="nucleotide sequence ID" value="NZ_QXGH01000013.1"/>
</dbReference>
<feature type="transmembrane region" description="Helical" evidence="8">
    <location>
        <begin position="22"/>
        <end position="47"/>
    </location>
</feature>
<evidence type="ECO:0000256" key="7">
    <source>
        <dbReference type="ARBA" id="ARBA00023136"/>
    </source>
</evidence>
<dbReference type="SUPFAM" id="SSF160240">
    <property type="entry name" value="Cation efflux protein cytoplasmic domain-like"/>
    <property type="match status" value="1"/>
</dbReference>
<feature type="transmembrane region" description="Helical" evidence="8">
    <location>
        <begin position="162"/>
        <end position="180"/>
    </location>
</feature>
<dbReference type="SUPFAM" id="SSF161111">
    <property type="entry name" value="Cation efflux protein transmembrane domain-like"/>
    <property type="match status" value="1"/>
</dbReference>
<sequence>MGAGHGHGHAASRAEDRKRLRWVLLVTGTVLVVELVGAWLTGSLALLADAGHMATDAGAVVLALGASYVASRPGGSRSTFGYHRVEIVAALLNAVVLLGVCGYLGWSGVARLTDPPEVNGPGLVGFAVVGLIANAASLVLLSGGDSSSLNLRGAINEVFADMLGSVLAVAAGVVIWVADWQQADPIASLLIAAMILPRAVLLIRDSGRVLLEMAPPDLDLDDVRHHLAHAPGVVGVHDLHAWTITSGMTSLSAHVTVRDDVLEEQGVGAVLDALGDCVATHFGVRHTTFQVEPESHEEHEDLGEMH</sequence>
<evidence type="ECO:0000259" key="9">
    <source>
        <dbReference type="Pfam" id="PF01545"/>
    </source>
</evidence>
<evidence type="ECO:0000256" key="3">
    <source>
        <dbReference type="ARBA" id="ARBA00022448"/>
    </source>
</evidence>
<dbReference type="InterPro" id="IPR027469">
    <property type="entry name" value="Cation_efflux_TMD_sf"/>
</dbReference>
<feature type="domain" description="Cation efflux protein transmembrane" evidence="9">
    <location>
        <begin position="23"/>
        <end position="211"/>
    </location>
</feature>
<gene>
    <name evidence="11" type="ORF">D0Z08_09360</name>
</gene>
<comment type="caution">
    <text evidence="11">The sequence shown here is derived from an EMBL/GenBank/DDBJ whole genome shotgun (WGS) entry which is preliminary data.</text>
</comment>
<reference evidence="11 12" key="1">
    <citation type="submission" date="2018-09" db="EMBL/GenBank/DDBJ databases">
        <title>Genome sequencing of Nocardioides immobilis CCTCC AB 2017083 for comparison to Nocardioides silvaticus.</title>
        <authorList>
            <person name="Li C."/>
            <person name="Wang G."/>
        </authorList>
    </citation>
    <scope>NUCLEOTIDE SEQUENCE [LARGE SCALE GENOMIC DNA]</scope>
    <source>
        <strain evidence="11 12">CCTCC AB 2017083</strain>
    </source>
</reference>
<keyword evidence="12" id="KW-1185">Reference proteome</keyword>
<feature type="transmembrane region" description="Helical" evidence="8">
    <location>
        <begin position="118"/>
        <end position="141"/>
    </location>
</feature>
<comment type="similarity">
    <text evidence="2">Belongs to the cation diffusion facilitator (CDF) transporter (TC 2.A.4) family. SLC30A subfamily.</text>
</comment>
<evidence type="ECO:0000313" key="12">
    <source>
        <dbReference type="Proteomes" id="UP000283644"/>
    </source>
</evidence>
<evidence type="ECO:0000256" key="5">
    <source>
        <dbReference type="ARBA" id="ARBA00022989"/>
    </source>
</evidence>
<protein>
    <submittedName>
        <fullName evidence="11">Cation transporter</fullName>
    </submittedName>
</protein>
<dbReference type="Pfam" id="PF16916">
    <property type="entry name" value="ZT_dimer"/>
    <property type="match status" value="1"/>
</dbReference>
<dbReference type="OrthoDB" id="9809646at2"/>
<dbReference type="AlphaFoldDB" id="A0A417Y477"/>
<dbReference type="NCBIfam" id="TIGR01297">
    <property type="entry name" value="CDF"/>
    <property type="match status" value="1"/>
</dbReference>
<evidence type="ECO:0000256" key="2">
    <source>
        <dbReference type="ARBA" id="ARBA00008873"/>
    </source>
</evidence>
<keyword evidence="3" id="KW-0813">Transport</keyword>
<feature type="transmembrane region" description="Helical" evidence="8">
    <location>
        <begin position="186"/>
        <end position="203"/>
    </location>
</feature>
<evidence type="ECO:0000256" key="6">
    <source>
        <dbReference type="ARBA" id="ARBA00023065"/>
    </source>
</evidence>
<dbReference type="InterPro" id="IPR050681">
    <property type="entry name" value="CDF/SLC30A"/>
</dbReference>
<keyword evidence="4 8" id="KW-0812">Transmembrane</keyword>
<dbReference type="EMBL" id="QXGH01000013">
    <property type="protein sequence ID" value="RHW27351.1"/>
    <property type="molecule type" value="Genomic_DNA"/>
</dbReference>
<name>A0A417Y477_9ACTN</name>
<feature type="transmembrane region" description="Helical" evidence="8">
    <location>
        <begin position="53"/>
        <end position="70"/>
    </location>
</feature>
<keyword evidence="5 8" id="KW-1133">Transmembrane helix</keyword>
<dbReference type="PANTHER" id="PTHR11562:SF17">
    <property type="entry name" value="RE54080P-RELATED"/>
    <property type="match status" value="1"/>
</dbReference>
<feature type="transmembrane region" description="Helical" evidence="8">
    <location>
        <begin position="82"/>
        <end position="106"/>
    </location>
</feature>
<dbReference type="Pfam" id="PF01545">
    <property type="entry name" value="Cation_efflux"/>
    <property type="match status" value="1"/>
</dbReference>
<feature type="domain" description="Cation efflux protein cytoplasmic" evidence="10">
    <location>
        <begin position="215"/>
        <end position="294"/>
    </location>
</feature>
<evidence type="ECO:0000256" key="4">
    <source>
        <dbReference type="ARBA" id="ARBA00022692"/>
    </source>
</evidence>
<proteinExistence type="inferred from homology"/>
<keyword evidence="6" id="KW-0406">Ion transport</keyword>
<evidence type="ECO:0000256" key="1">
    <source>
        <dbReference type="ARBA" id="ARBA00004141"/>
    </source>
</evidence>
<evidence type="ECO:0000256" key="8">
    <source>
        <dbReference type="SAM" id="Phobius"/>
    </source>
</evidence>
<dbReference type="InterPro" id="IPR036837">
    <property type="entry name" value="Cation_efflux_CTD_sf"/>
</dbReference>
<dbReference type="Proteomes" id="UP000283644">
    <property type="component" value="Unassembled WGS sequence"/>
</dbReference>
<dbReference type="InterPro" id="IPR002524">
    <property type="entry name" value="Cation_efflux"/>
</dbReference>
<dbReference type="GO" id="GO:0005385">
    <property type="term" value="F:zinc ion transmembrane transporter activity"/>
    <property type="evidence" value="ECO:0007669"/>
    <property type="project" value="TreeGrafter"/>
</dbReference>